<reference evidence="4" key="1">
    <citation type="journal article" date="2010" name="Science">
        <title>Signatures of adaptation to obligate biotrophy in the Hyaloperonospora arabidopsidis genome.</title>
        <authorList>
            <person name="Baxter L."/>
            <person name="Tripathy S."/>
            <person name="Ishaque N."/>
            <person name="Boot N."/>
            <person name="Cabral A."/>
            <person name="Kemen E."/>
            <person name="Thines M."/>
            <person name="Ah-Fong A."/>
            <person name="Anderson R."/>
            <person name="Badejoko W."/>
            <person name="Bittner-Eddy P."/>
            <person name="Boore J.L."/>
            <person name="Chibucos M.C."/>
            <person name="Coates M."/>
            <person name="Dehal P."/>
            <person name="Delehaunty K."/>
            <person name="Dong S."/>
            <person name="Downton P."/>
            <person name="Dumas B."/>
            <person name="Fabro G."/>
            <person name="Fronick C."/>
            <person name="Fuerstenberg S.I."/>
            <person name="Fulton L."/>
            <person name="Gaulin E."/>
            <person name="Govers F."/>
            <person name="Hughes L."/>
            <person name="Humphray S."/>
            <person name="Jiang R.H."/>
            <person name="Judelson H."/>
            <person name="Kamoun S."/>
            <person name="Kyung K."/>
            <person name="Meijer H."/>
            <person name="Minx P."/>
            <person name="Morris P."/>
            <person name="Nelson J."/>
            <person name="Phuntumart V."/>
            <person name="Qutob D."/>
            <person name="Rehmany A."/>
            <person name="Rougon-Cardoso A."/>
            <person name="Ryden P."/>
            <person name="Torto-Alalibo T."/>
            <person name="Studholme D."/>
            <person name="Wang Y."/>
            <person name="Win J."/>
            <person name="Wood J."/>
            <person name="Clifton S.W."/>
            <person name="Rogers J."/>
            <person name="Van den Ackerveken G."/>
            <person name="Jones J.D."/>
            <person name="McDowell J.M."/>
            <person name="Beynon J."/>
            <person name="Tyler B.M."/>
        </authorList>
    </citation>
    <scope>NUCLEOTIDE SEQUENCE [LARGE SCALE GENOMIC DNA]</scope>
    <source>
        <strain evidence="4">Emoy2</strain>
    </source>
</reference>
<dbReference type="InParanoid" id="M4BIR2"/>
<dbReference type="Proteomes" id="UP000011713">
    <property type="component" value="Unassembled WGS sequence"/>
</dbReference>
<dbReference type="EnsemblProtists" id="HpaT806289">
    <property type="protein sequence ID" value="HpaP806289"/>
    <property type="gene ID" value="HpaG806289"/>
</dbReference>
<dbReference type="eggNOG" id="ENOG502T14E">
    <property type="taxonomic scope" value="Eukaryota"/>
</dbReference>
<reference evidence="3" key="3">
    <citation type="submission" date="2015-06" db="UniProtKB">
        <authorList>
            <consortium name="EnsemblProtists"/>
        </authorList>
    </citation>
    <scope>IDENTIFICATION</scope>
    <source>
        <strain evidence="3">Emoy2</strain>
    </source>
</reference>
<protein>
    <submittedName>
        <fullName evidence="2">RxLR effector candidate protein</fullName>
    </submittedName>
</protein>
<evidence type="ECO:0000313" key="4">
    <source>
        <dbReference type="Proteomes" id="UP000011713"/>
    </source>
</evidence>
<dbReference type="Pfam" id="PF18634">
    <property type="entry name" value="RXLR_WY"/>
    <property type="match status" value="2"/>
</dbReference>
<evidence type="ECO:0000313" key="3">
    <source>
        <dbReference type="EnsemblProtists" id="HpaP806289"/>
    </source>
</evidence>
<evidence type="ECO:0000313" key="2">
    <source>
        <dbReference type="EMBL" id="BAP68938.1"/>
    </source>
</evidence>
<dbReference type="EMBL" id="AB922362">
    <property type="protein sequence ID" value="BAP68938.1"/>
    <property type="molecule type" value="mRNA"/>
</dbReference>
<dbReference type="EMBL" id="JH598301">
    <property type="status" value="NOT_ANNOTATED_CDS"/>
    <property type="molecule type" value="Genomic_DNA"/>
</dbReference>
<reference evidence="2" key="2">
    <citation type="journal article" date="2014" name="PLoS Pathog.">
        <title>Expression profiling during arabidopsis/downy mildew interaction reveals a highly-expressed effector that attenuates responses to salicylic acid.</title>
        <authorList>
            <person name="Asai S."/>
            <person name="Rallapalli G."/>
            <person name="Piquerez S.J.M."/>
            <person name="Caillaud M.C."/>
            <person name="Furzer O.J."/>
            <person name="Ishaque N."/>
            <person name="Wirthmueller L."/>
            <person name="Fabro G."/>
            <person name="Shirasu K."/>
            <person name="Jones J.D.G."/>
        </authorList>
    </citation>
    <scope>NUCLEOTIDE SEQUENCE</scope>
    <source>
        <strain evidence="2">Emoy2</strain>
    </source>
</reference>
<gene>
    <name evidence="2" type="primary">HaRxLL54b</name>
</gene>
<accession>M4BIR2</accession>
<name>M4BIR2_HYAAE</name>
<proteinExistence type="evidence at transcript level"/>
<keyword evidence="4" id="KW-1185">Reference proteome</keyword>
<organism evidence="3 4">
    <name type="scientific">Hyaloperonospora arabidopsidis (strain Emoy2)</name>
    <name type="common">Downy mildew agent</name>
    <name type="synonym">Peronospora arabidopsidis</name>
    <dbReference type="NCBI Taxonomy" id="559515"/>
    <lineage>
        <taxon>Eukaryota</taxon>
        <taxon>Sar</taxon>
        <taxon>Stramenopiles</taxon>
        <taxon>Oomycota</taxon>
        <taxon>Peronosporomycetes</taxon>
        <taxon>Peronosporales</taxon>
        <taxon>Peronosporaceae</taxon>
        <taxon>Hyaloperonospora</taxon>
    </lineage>
</organism>
<sequence>MITLVDALQRRLVLRSQKPLEMLKLMFNAWLDFKVDPIEVYHMMPIPAQKSLIGPIEKPESLDVPYPMLGLWIDYVVEYRNKGNDFSDDQVINMLVGEGQSEVELVSLFNWPRRSPKMKETADLLQKKLALRSSAPSITCGHLIDAWKKSAVSLEDAYHMMPISSEKSSWVAAEEESSTPASYQMLELWIDYGYKYPSASPSPWDDRVIEVLLADKRPEEELVNFFNWLRGRPNTKERADLLQKKLALRSMTPLKTLQLMFGVWRKSNVDFEDAYHMISISAEKSFRDVVATTSSWPARFSKLQLWIEYVFESGNLNTDYGRVIAVLLADKWPVEELVSFFNRLRGTPDMTKTADLLQKELGLKVPTSNTLNLMIHAWTDAGVSPDQVYHMMPPPAVKSFRDALAVVPDLPASFMNRELWIGYVVEYRNKGNDFSDDQVINMLVGEGLSEVELVSLFNWLRRSPKMKETADLLQKKLALRSPDPLITCGHLIDAWKKSAVSLEDAYHMMPIPATKSSDRAAGEKSIWLANFNVLQHWLRYASKSKSKVDEYQVIKLLVADNMNTKETKPIFSQTSTSR</sequence>
<dbReference type="HOGENOM" id="CLU_021879_0_0_1"/>
<evidence type="ECO:0000259" key="1">
    <source>
        <dbReference type="Pfam" id="PF18634"/>
    </source>
</evidence>
<feature type="domain" description="RXLR phytopathogen effector protein WY-domain" evidence="1">
    <location>
        <begin position="427"/>
        <end position="475"/>
    </location>
</feature>
<dbReference type="InterPro" id="IPR040786">
    <property type="entry name" value="RXLR_WY"/>
</dbReference>
<dbReference type="VEuPathDB" id="FungiDB:HpaG806289"/>
<dbReference type="AlphaFoldDB" id="M4BIR2"/>
<feature type="domain" description="RXLR phytopathogen effector protein WY-domain" evidence="1">
    <location>
        <begin position="79"/>
        <end position="127"/>
    </location>
</feature>